<dbReference type="PANTHER" id="PTHR43775">
    <property type="entry name" value="FATTY ACID SYNTHASE"/>
    <property type="match status" value="1"/>
</dbReference>
<gene>
    <name evidence="4" type="ORF">MEDL_57474</name>
</gene>
<dbReference type="Proteomes" id="UP000683360">
    <property type="component" value="Unassembled WGS sequence"/>
</dbReference>
<accession>A0A8S3UGT7</accession>
<dbReference type="InterPro" id="IPR013968">
    <property type="entry name" value="PKS_KR"/>
</dbReference>
<feature type="domain" description="Ketoreductase (KR)" evidence="3">
    <location>
        <begin position="219"/>
        <end position="311"/>
    </location>
</feature>
<sequence>MRVQSTVEVPLTTVYPLQKLPGYKPGVIFASVLMHSLVHHVKKGHHAHILCNIENEFAGRILQMFLKAIQQISAILHVGVDLNVDSLNAVLMLKTVSSKDIQKLVEMKSLRIVIALSPFLNQEDQLILQMNNVEVKVIQIDDIVSKENFVKVTPLIFKFWNKHNLDVEIFKHDNNGNSQYGSNGTLKIPTKTMSMKFDNIQKYNFVKMPQDTLFRKECCYVVIGGLTGLGWEIISFAAGHGAGEVISLSRRTISIQQQNELDMLCESTGCRIRSMVADITVWDDVQKVFFEIEKSSQCKIKGIFQGAGVLKMF</sequence>
<evidence type="ECO:0000259" key="3">
    <source>
        <dbReference type="Pfam" id="PF08659"/>
    </source>
</evidence>
<dbReference type="Gene3D" id="3.40.50.720">
    <property type="entry name" value="NAD(P)-binding Rossmann-like Domain"/>
    <property type="match status" value="1"/>
</dbReference>
<keyword evidence="5" id="KW-1185">Reference proteome</keyword>
<protein>
    <recommendedName>
        <fullName evidence="3">Ketoreductase (KR) domain-containing protein</fullName>
    </recommendedName>
</protein>
<dbReference type="InterPro" id="IPR036291">
    <property type="entry name" value="NAD(P)-bd_dom_sf"/>
</dbReference>
<evidence type="ECO:0000256" key="1">
    <source>
        <dbReference type="ARBA" id="ARBA00022450"/>
    </source>
</evidence>
<proteinExistence type="predicted"/>
<dbReference type="AlphaFoldDB" id="A0A8S3UGT7"/>
<evidence type="ECO:0000313" key="4">
    <source>
        <dbReference type="EMBL" id="CAG2245477.1"/>
    </source>
</evidence>
<dbReference type="SUPFAM" id="SSF51735">
    <property type="entry name" value="NAD(P)-binding Rossmann-fold domains"/>
    <property type="match status" value="1"/>
</dbReference>
<dbReference type="GO" id="GO:0004312">
    <property type="term" value="F:fatty acid synthase activity"/>
    <property type="evidence" value="ECO:0007669"/>
    <property type="project" value="TreeGrafter"/>
</dbReference>
<dbReference type="Pfam" id="PF08659">
    <property type="entry name" value="KR"/>
    <property type="match status" value="1"/>
</dbReference>
<reference evidence="4" key="1">
    <citation type="submission" date="2021-03" db="EMBL/GenBank/DDBJ databases">
        <authorList>
            <person name="Bekaert M."/>
        </authorList>
    </citation>
    <scope>NUCLEOTIDE SEQUENCE</scope>
</reference>
<dbReference type="GO" id="GO:0044550">
    <property type="term" value="P:secondary metabolite biosynthetic process"/>
    <property type="evidence" value="ECO:0007669"/>
    <property type="project" value="TreeGrafter"/>
</dbReference>
<keyword evidence="2" id="KW-0597">Phosphoprotein</keyword>
<dbReference type="OrthoDB" id="10050735at2759"/>
<organism evidence="4 5">
    <name type="scientific">Mytilus edulis</name>
    <name type="common">Blue mussel</name>
    <dbReference type="NCBI Taxonomy" id="6550"/>
    <lineage>
        <taxon>Eukaryota</taxon>
        <taxon>Metazoa</taxon>
        <taxon>Spiralia</taxon>
        <taxon>Lophotrochozoa</taxon>
        <taxon>Mollusca</taxon>
        <taxon>Bivalvia</taxon>
        <taxon>Autobranchia</taxon>
        <taxon>Pteriomorphia</taxon>
        <taxon>Mytilida</taxon>
        <taxon>Mytiloidea</taxon>
        <taxon>Mytilidae</taxon>
        <taxon>Mytilinae</taxon>
        <taxon>Mytilus</taxon>
    </lineage>
</organism>
<keyword evidence="1" id="KW-0596">Phosphopantetheine</keyword>
<comment type="caution">
    <text evidence="4">The sequence shown here is derived from an EMBL/GenBank/DDBJ whole genome shotgun (WGS) entry which is preliminary data.</text>
</comment>
<dbReference type="PANTHER" id="PTHR43775:SF37">
    <property type="entry name" value="SI:DKEY-61P9.11"/>
    <property type="match status" value="1"/>
</dbReference>
<evidence type="ECO:0000256" key="2">
    <source>
        <dbReference type="ARBA" id="ARBA00022553"/>
    </source>
</evidence>
<name>A0A8S3UGT7_MYTED</name>
<dbReference type="InterPro" id="IPR050091">
    <property type="entry name" value="PKS_NRPS_Biosynth_Enz"/>
</dbReference>
<dbReference type="EMBL" id="CAJPWZ010002772">
    <property type="protein sequence ID" value="CAG2245477.1"/>
    <property type="molecule type" value="Genomic_DNA"/>
</dbReference>
<dbReference type="GO" id="GO:0006633">
    <property type="term" value="P:fatty acid biosynthetic process"/>
    <property type="evidence" value="ECO:0007669"/>
    <property type="project" value="TreeGrafter"/>
</dbReference>
<evidence type="ECO:0000313" key="5">
    <source>
        <dbReference type="Proteomes" id="UP000683360"/>
    </source>
</evidence>